<feature type="transmembrane region" description="Helical" evidence="8">
    <location>
        <begin position="211"/>
        <end position="234"/>
    </location>
</feature>
<evidence type="ECO:0000256" key="5">
    <source>
        <dbReference type="ARBA" id="ARBA00022989"/>
    </source>
</evidence>
<evidence type="ECO:0000256" key="1">
    <source>
        <dbReference type="ARBA" id="ARBA00004651"/>
    </source>
</evidence>
<protein>
    <recommendedName>
        <fullName evidence="9">EamA domain-containing protein</fullName>
    </recommendedName>
</protein>
<feature type="transmembrane region" description="Helical" evidence="8">
    <location>
        <begin position="72"/>
        <end position="96"/>
    </location>
</feature>
<feature type="transmembrane region" description="Helical" evidence="8">
    <location>
        <begin position="102"/>
        <end position="121"/>
    </location>
</feature>
<dbReference type="RefSeq" id="WP_005278621.1">
    <property type="nucleotide sequence ID" value="NZ_AALC02000066.1"/>
</dbReference>
<keyword evidence="3" id="KW-1003">Cell membrane</keyword>
<feature type="transmembrane region" description="Helical" evidence="8">
    <location>
        <begin position="268"/>
        <end position="285"/>
    </location>
</feature>
<dbReference type="InterPro" id="IPR050638">
    <property type="entry name" value="AA-Vitamin_Transporters"/>
</dbReference>
<evidence type="ECO:0000256" key="7">
    <source>
        <dbReference type="SAM" id="MobiDB-lite"/>
    </source>
</evidence>
<evidence type="ECO:0000256" key="8">
    <source>
        <dbReference type="SAM" id="Phobius"/>
    </source>
</evidence>
<proteinExistence type="inferred from homology"/>
<evidence type="ECO:0000256" key="6">
    <source>
        <dbReference type="ARBA" id="ARBA00023136"/>
    </source>
</evidence>
<dbReference type="SUPFAM" id="SSF103481">
    <property type="entry name" value="Multidrug resistance efflux transporter EmrE"/>
    <property type="match status" value="2"/>
</dbReference>
<evidence type="ECO:0000313" key="11">
    <source>
        <dbReference type="Proteomes" id="UP000010319"/>
    </source>
</evidence>
<feature type="domain" description="EamA" evidence="9">
    <location>
        <begin position="10"/>
        <end position="144"/>
    </location>
</feature>
<keyword evidence="11" id="KW-1185">Reference proteome</keyword>
<feature type="transmembrane region" description="Helical" evidence="8">
    <location>
        <begin position="39"/>
        <end position="60"/>
    </location>
</feature>
<feature type="transmembrane region" description="Helical" evidence="8">
    <location>
        <begin position="153"/>
        <end position="170"/>
    </location>
</feature>
<comment type="subcellular location">
    <subcellularLocation>
        <location evidence="1">Cell membrane</location>
        <topology evidence="1">Multi-pass membrane protein</topology>
    </subcellularLocation>
</comment>
<keyword evidence="6 8" id="KW-0472">Membrane</keyword>
<dbReference type="PANTHER" id="PTHR32322:SF2">
    <property type="entry name" value="EAMA DOMAIN-CONTAINING PROTEIN"/>
    <property type="match status" value="1"/>
</dbReference>
<evidence type="ECO:0000313" key="10">
    <source>
        <dbReference type="EMBL" id="EEQ05220.1"/>
    </source>
</evidence>
<comment type="caution">
    <text evidence="10">The sequence shown here is derived from an EMBL/GenBank/DDBJ whole genome shotgun (WGS) entry which is preliminary data.</text>
</comment>
<sequence>MKWHDGVRQPGVLAALTAAVLFGAGTPLAKQLLNTVSPWLLAGLLYLGSGAGLALYRLLTRAAAVNLPRNELLWFIGAITAGGIVAPVLLMIGLTAMPASGASLLLNAEGVFTALLAWFAFKENFDRRIALGMMVIVAGAAILSWPGEARFTGLWPTLAILGACFAWGIDNNLTRKVSLTDATWIAAIKGLVAGAVNLSLAFALGATLPPLANLAAALLVGFFAYGVSLALFVIGLRHLGTARTGAYFSIAPFLGAVLAIIMGDTVTLPLILAGLLMAIGIWLHLTEQHEHQHIHDELEHDHVHIHDEHHHHSHDFPIVTGVPHKHRHQHRPITHSHPHFPDAHHRHKH</sequence>
<feature type="transmembrane region" description="Helical" evidence="8">
    <location>
        <begin position="128"/>
        <end position="147"/>
    </location>
</feature>
<evidence type="ECO:0000259" key="9">
    <source>
        <dbReference type="Pfam" id="PF00892"/>
    </source>
</evidence>
<dbReference type="EMBL" id="AALC02000066">
    <property type="protein sequence ID" value="EEQ05220.1"/>
    <property type="molecule type" value="Genomic_DNA"/>
</dbReference>
<dbReference type="InterPro" id="IPR037185">
    <property type="entry name" value="EmrE-like"/>
</dbReference>
<evidence type="ECO:0000256" key="4">
    <source>
        <dbReference type="ARBA" id="ARBA00022692"/>
    </source>
</evidence>
<accession>A0ABP2E092</accession>
<feature type="transmembrane region" description="Helical" evidence="8">
    <location>
        <begin position="182"/>
        <end position="205"/>
    </location>
</feature>
<dbReference type="Proteomes" id="UP000010319">
    <property type="component" value="Unassembled WGS sequence"/>
</dbReference>
<dbReference type="Gene3D" id="1.10.3730.20">
    <property type="match status" value="1"/>
</dbReference>
<feature type="transmembrane region" description="Helical" evidence="8">
    <location>
        <begin position="246"/>
        <end position="262"/>
    </location>
</feature>
<evidence type="ECO:0000256" key="2">
    <source>
        <dbReference type="ARBA" id="ARBA00007362"/>
    </source>
</evidence>
<keyword evidence="5 8" id="KW-1133">Transmembrane helix</keyword>
<evidence type="ECO:0000256" key="3">
    <source>
        <dbReference type="ARBA" id="ARBA00022475"/>
    </source>
</evidence>
<name>A0ABP2E092_YERBE</name>
<gene>
    <name evidence="10" type="ORF">yberc0001_20290</name>
</gene>
<feature type="domain" description="EamA" evidence="9">
    <location>
        <begin position="157"/>
        <end position="284"/>
    </location>
</feature>
<dbReference type="PANTHER" id="PTHR32322">
    <property type="entry name" value="INNER MEMBRANE TRANSPORTER"/>
    <property type="match status" value="1"/>
</dbReference>
<keyword evidence="4 8" id="KW-0812">Transmembrane</keyword>
<feature type="region of interest" description="Disordered" evidence="7">
    <location>
        <begin position="324"/>
        <end position="349"/>
    </location>
</feature>
<organism evidence="10 11">
    <name type="scientific">Yersinia bercovieri ATCC 43970</name>
    <dbReference type="NCBI Taxonomy" id="349968"/>
    <lineage>
        <taxon>Bacteria</taxon>
        <taxon>Pseudomonadati</taxon>
        <taxon>Pseudomonadota</taxon>
        <taxon>Gammaproteobacteria</taxon>
        <taxon>Enterobacterales</taxon>
        <taxon>Yersiniaceae</taxon>
        <taxon>Yersinia</taxon>
    </lineage>
</organism>
<dbReference type="Pfam" id="PF00892">
    <property type="entry name" value="EamA"/>
    <property type="match status" value="2"/>
</dbReference>
<dbReference type="InterPro" id="IPR000620">
    <property type="entry name" value="EamA_dom"/>
</dbReference>
<comment type="similarity">
    <text evidence="2">Belongs to the EamA transporter family.</text>
</comment>
<reference evidence="10" key="1">
    <citation type="submission" date="2008-12" db="EMBL/GenBank/DDBJ databases">
        <title>Annotation of the Yersinia bercovieri ATCC 43970 genome.</title>
        <authorList>
            <person name="Read T.D."/>
            <person name="Akmal A."/>
            <person name="Bishop-Lilly K."/>
            <person name="Chen P.E."/>
            <person name="Cook C."/>
            <person name="Kiley M.P."/>
            <person name="Lentz S."/>
            <person name="Mateczun A."/>
            <person name="Nagarajan N."/>
            <person name="Nolan N."/>
            <person name="Osborne B.I."/>
            <person name="Pop M."/>
            <person name="Sozhamannan S."/>
            <person name="Stewart A.C."/>
            <person name="Sulakvelidze A."/>
            <person name="Thomason B."/>
            <person name="Willner K."/>
            <person name="Zwick M.E."/>
        </authorList>
    </citation>
    <scope>NUCLEOTIDE SEQUENCE [LARGE SCALE GENOMIC DNA]</scope>
    <source>
        <strain evidence="10">ATCC 43970</strain>
    </source>
</reference>